<keyword evidence="5" id="KW-0325">Glycoprotein</keyword>
<dbReference type="InterPro" id="IPR018114">
    <property type="entry name" value="TRYPSIN_HIS"/>
</dbReference>
<evidence type="ECO:0000256" key="3">
    <source>
        <dbReference type="ARBA" id="ARBA00022729"/>
    </source>
</evidence>
<dbReference type="PROSITE" id="PS00134">
    <property type="entry name" value="TRYPSIN_HIS"/>
    <property type="match status" value="1"/>
</dbReference>
<evidence type="ECO:0000256" key="4">
    <source>
        <dbReference type="ARBA" id="ARBA00023157"/>
    </source>
</evidence>
<feature type="chain" id="PRO_5031252218" description="Peptidase S1 domain-containing protein" evidence="7">
    <location>
        <begin position="24"/>
        <end position="357"/>
    </location>
</feature>
<keyword evidence="6" id="KW-0645">Protease</keyword>
<protein>
    <recommendedName>
        <fullName evidence="8">Peptidase S1 domain-containing protein</fullName>
    </recommendedName>
</protein>
<keyword evidence="10" id="KW-1185">Reference proteome</keyword>
<evidence type="ECO:0000256" key="5">
    <source>
        <dbReference type="ARBA" id="ARBA00023180"/>
    </source>
</evidence>
<dbReference type="AlphaFoldDB" id="A0A7R8UPK8"/>
<dbReference type="InterPro" id="IPR001314">
    <property type="entry name" value="Peptidase_S1A"/>
</dbReference>
<dbReference type="GO" id="GO:0005576">
    <property type="term" value="C:extracellular region"/>
    <property type="evidence" value="ECO:0007669"/>
    <property type="project" value="UniProtKB-SubCell"/>
</dbReference>
<proteinExistence type="predicted"/>
<feature type="signal peptide" evidence="7">
    <location>
        <begin position="1"/>
        <end position="23"/>
    </location>
</feature>
<organism evidence="9 10">
    <name type="scientific">Hermetia illucens</name>
    <name type="common">Black soldier fly</name>
    <dbReference type="NCBI Taxonomy" id="343691"/>
    <lineage>
        <taxon>Eukaryota</taxon>
        <taxon>Metazoa</taxon>
        <taxon>Ecdysozoa</taxon>
        <taxon>Arthropoda</taxon>
        <taxon>Hexapoda</taxon>
        <taxon>Insecta</taxon>
        <taxon>Pterygota</taxon>
        <taxon>Neoptera</taxon>
        <taxon>Endopterygota</taxon>
        <taxon>Diptera</taxon>
        <taxon>Brachycera</taxon>
        <taxon>Stratiomyomorpha</taxon>
        <taxon>Stratiomyidae</taxon>
        <taxon>Hermetiinae</taxon>
        <taxon>Hermetia</taxon>
    </lineage>
</organism>
<dbReference type="InParanoid" id="A0A7R8UPK8"/>
<dbReference type="Gene3D" id="2.40.10.10">
    <property type="entry name" value="Trypsin-like serine proteases"/>
    <property type="match status" value="1"/>
</dbReference>
<evidence type="ECO:0000259" key="8">
    <source>
        <dbReference type="PROSITE" id="PS50240"/>
    </source>
</evidence>
<dbReference type="PANTHER" id="PTHR24260:SF147">
    <property type="entry name" value="EG:BACR7A4.3 PROTEIN-RELATED"/>
    <property type="match status" value="1"/>
</dbReference>
<dbReference type="Pfam" id="PF00089">
    <property type="entry name" value="Trypsin"/>
    <property type="match status" value="1"/>
</dbReference>
<keyword evidence="2" id="KW-0964">Secreted</keyword>
<keyword evidence="6" id="KW-0378">Hydrolase</keyword>
<reference evidence="9 10" key="1">
    <citation type="submission" date="2020-11" db="EMBL/GenBank/DDBJ databases">
        <authorList>
            <person name="Wallbank WR R."/>
            <person name="Pardo Diaz C."/>
            <person name="Kozak K."/>
            <person name="Martin S."/>
            <person name="Jiggins C."/>
            <person name="Moest M."/>
            <person name="Warren A I."/>
            <person name="Generalovic N T."/>
            <person name="Byers J.R.P. K."/>
            <person name="Montejo-Kovacevich G."/>
            <person name="Yen C E."/>
        </authorList>
    </citation>
    <scope>NUCLEOTIDE SEQUENCE [LARGE SCALE GENOMIC DNA]</scope>
</reference>
<gene>
    <name evidence="9" type="ORF">HERILL_LOCUS7346</name>
</gene>
<evidence type="ECO:0000313" key="9">
    <source>
        <dbReference type="EMBL" id="CAD7084455.1"/>
    </source>
</evidence>
<dbReference type="InterPro" id="IPR043504">
    <property type="entry name" value="Peptidase_S1_PA_chymotrypsin"/>
</dbReference>
<dbReference type="Proteomes" id="UP000594454">
    <property type="component" value="Chromosome 3"/>
</dbReference>
<evidence type="ECO:0000313" key="10">
    <source>
        <dbReference type="Proteomes" id="UP000594454"/>
    </source>
</evidence>
<dbReference type="PROSITE" id="PS00135">
    <property type="entry name" value="TRYPSIN_SER"/>
    <property type="match status" value="1"/>
</dbReference>
<dbReference type="InterPro" id="IPR001254">
    <property type="entry name" value="Trypsin_dom"/>
</dbReference>
<dbReference type="OrthoDB" id="10004439at2759"/>
<feature type="domain" description="Peptidase S1" evidence="8">
    <location>
        <begin position="106"/>
        <end position="352"/>
    </location>
</feature>
<dbReference type="GO" id="GO:0004252">
    <property type="term" value="F:serine-type endopeptidase activity"/>
    <property type="evidence" value="ECO:0007669"/>
    <property type="project" value="InterPro"/>
</dbReference>
<keyword evidence="3 7" id="KW-0732">Signal</keyword>
<dbReference type="SMART" id="SM00020">
    <property type="entry name" value="Tryp_SPc"/>
    <property type="match status" value="1"/>
</dbReference>
<dbReference type="InterPro" id="IPR009003">
    <property type="entry name" value="Peptidase_S1_PA"/>
</dbReference>
<evidence type="ECO:0000256" key="2">
    <source>
        <dbReference type="ARBA" id="ARBA00022525"/>
    </source>
</evidence>
<evidence type="ECO:0000256" key="1">
    <source>
        <dbReference type="ARBA" id="ARBA00004613"/>
    </source>
</evidence>
<dbReference type="InterPro" id="IPR051333">
    <property type="entry name" value="CLIP_Serine_Protease"/>
</dbReference>
<accession>A0A7R8UPK8</accession>
<dbReference type="FunFam" id="2.40.10.10:FF:000054">
    <property type="entry name" value="Complement C1r subcomponent"/>
    <property type="match status" value="1"/>
</dbReference>
<dbReference type="InterPro" id="IPR033116">
    <property type="entry name" value="TRYPSIN_SER"/>
</dbReference>
<dbReference type="PANTHER" id="PTHR24260">
    <property type="match status" value="1"/>
</dbReference>
<dbReference type="CDD" id="cd00190">
    <property type="entry name" value="Tryp_SPc"/>
    <property type="match status" value="1"/>
</dbReference>
<dbReference type="EMBL" id="LR899011">
    <property type="protein sequence ID" value="CAD7084455.1"/>
    <property type="molecule type" value="Genomic_DNA"/>
</dbReference>
<sequence length="357" mass="39154">MLSPVITSLRLLSLVLYFLTTAGQFIFEDQPNLREGSECIAEGNLAGVCTKASHCPRAKLNASSTKICAFEGVEAIVCCVRTSHLVCRNFWNLFGNETEIIDATLFVGGVRAKSLEYLHMVAIGWKEDEEISWKCGGNLIASNFLLTAAHCSTSRGVAPSIVRGGVVNLSKTDFNSKHRVDFSIESIIVHPEYKAPSTYNDIALFQVKPINGSLGGLKPICLWPIKDIITSDLLAMGFGTTSFGGPQANELYVGSLNYIPQDQCKAEFAIRQGKELLNGIIDSQICAQDHEKKRDTCQGDSGGPLQLKADSLFRGRDYLVGITSFGVGCLGPLPGVYTRVHSYLDWIERIVWPEYYL</sequence>
<keyword evidence="4" id="KW-1015">Disulfide bond</keyword>
<dbReference type="SUPFAM" id="SSF50494">
    <property type="entry name" value="Trypsin-like serine proteases"/>
    <property type="match status" value="1"/>
</dbReference>
<dbReference type="PROSITE" id="PS50240">
    <property type="entry name" value="TRYPSIN_DOM"/>
    <property type="match status" value="1"/>
</dbReference>
<comment type="subcellular location">
    <subcellularLocation>
        <location evidence="1">Secreted</location>
    </subcellularLocation>
</comment>
<dbReference type="PRINTS" id="PR00722">
    <property type="entry name" value="CHYMOTRYPSIN"/>
</dbReference>
<evidence type="ECO:0000256" key="6">
    <source>
        <dbReference type="RuleBase" id="RU363034"/>
    </source>
</evidence>
<keyword evidence="6" id="KW-0720">Serine protease</keyword>
<name>A0A7R8UPK8_HERIL</name>
<evidence type="ECO:0000256" key="7">
    <source>
        <dbReference type="SAM" id="SignalP"/>
    </source>
</evidence>
<dbReference type="GO" id="GO:0006508">
    <property type="term" value="P:proteolysis"/>
    <property type="evidence" value="ECO:0007669"/>
    <property type="project" value="UniProtKB-KW"/>
</dbReference>